<proteinExistence type="predicted"/>
<dbReference type="SUPFAM" id="SSF46955">
    <property type="entry name" value="Putative DNA-binding domain"/>
    <property type="match status" value="1"/>
</dbReference>
<reference evidence="1" key="1">
    <citation type="journal article" date="2021" name="Proc. Natl. Acad. Sci. U.S.A.">
        <title>A Catalog of Tens of Thousands of Viruses from Human Metagenomes Reveals Hidden Associations with Chronic Diseases.</title>
        <authorList>
            <person name="Tisza M.J."/>
            <person name="Buck C.B."/>
        </authorList>
    </citation>
    <scope>NUCLEOTIDE SEQUENCE</scope>
    <source>
        <strain evidence="1">Ctsgc4</strain>
    </source>
</reference>
<evidence type="ECO:0000313" key="1">
    <source>
        <dbReference type="EMBL" id="DAD90198.1"/>
    </source>
</evidence>
<accession>A0A8S5N6D8</accession>
<name>A0A8S5N6D8_9CAUD</name>
<dbReference type="EMBL" id="BK015079">
    <property type="protein sequence ID" value="DAD90198.1"/>
    <property type="molecule type" value="Genomic_DNA"/>
</dbReference>
<sequence>MKERKMPMALELFGEDFKNELLEELVQLNVKAMTEAKLRVSRGTNWASIKDVQEKTGWGRKKIEDFRDAGKFRYQQNAKGGKYLYDMNDVLRFQSQLAQ</sequence>
<protein>
    <submittedName>
        <fullName evidence="1">Terminase small subunit</fullName>
    </submittedName>
</protein>
<organism evidence="1">
    <name type="scientific">Siphoviridae sp. ctsgc4</name>
    <dbReference type="NCBI Taxonomy" id="2826486"/>
    <lineage>
        <taxon>Viruses</taxon>
        <taxon>Duplodnaviria</taxon>
        <taxon>Heunggongvirae</taxon>
        <taxon>Uroviricota</taxon>
        <taxon>Caudoviricetes</taxon>
    </lineage>
</organism>
<dbReference type="InterPro" id="IPR009061">
    <property type="entry name" value="DNA-bd_dom_put_sf"/>
</dbReference>